<feature type="region of interest" description="Disordered" evidence="3">
    <location>
        <begin position="190"/>
        <end position="215"/>
    </location>
</feature>
<dbReference type="Gene3D" id="3.40.50.360">
    <property type="match status" value="1"/>
</dbReference>
<keyword evidence="6" id="KW-1185">Reference proteome</keyword>
<dbReference type="PANTHER" id="PTHR10204:SF34">
    <property type="entry name" value="NAD(P)H DEHYDROGENASE [QUINONE] 1 ISOFORM 1"/>
    <property type="match status" value="1"/>
</dbReference>
<name>A0A7S9QCH7_9RHOB</name>
<feature type="domain" description="Flavodoxin-like fold" evidence="4">
    <location>
        <begin position="3"/>
        <end position="176"/>
    </location>
</feature>
<accession>A0A7S9QCH7</accession>
<dbReference type="SUPFAM" id="SSF52218">
    <property type="entry name" value="Flavoproteins"/>
    <property type="match status" value="1"/>
</dbReference>
<dbReference type="PANTHER" id="PTHR10204">
    <property type="entry name" value="NAD P H OXIDOREDUCTASE-RELATED"/>
    <property type="match status" value="1"/>
</dbReference>
<evidence type="ECO:0000256" key="2">
    <source>
        <dbReference type="ARBA" id="ARBA00023002"/>
    </source>
</evidence>
<sequence length="215" mass="24335">MTKRIFIWVGHPRAESLCGALADRYEAEARAAGAEVRRQNLADMQFDPNFPGYVGRQEIDPDLVAWQENMAWADHVLFVFPYWWASIPAMAKAVLDKALVPGFGFKYRKDSMWWDKLLAGRTGDVILTSDTPPWLDTWLYRKPGRRMLKNQVLDFCGITPRKIVQFGSVKSSTPRDRSRWIERAGDMGRTAAEKPVRTAAPVPAHSSITARGARA</sequence>
<dbReference type="KEGG" id="poz:I0K15_18935"/>
<protein>
    <submittedName>
        <fullName evidence="5">NAD(P)H-dependent oxidoreductase</fullName>
    </submittedName>
</protein>
<evidence type="ECO:0000256" key="1">
    <source>
        <dbReference type="ARBA" id="ARBA00006252"/>
    </source>
</evidence>
<evidence type="ECO:0000259" key="4">
    <source>
        <dbReference type="Pfam" id="PF02525"/>
    </source>
</evidence>
<dbReference type="InterPro" id="IPR003680">
    <property type="entry name" value="Flavodoxin_fold"/>
</dbReference>
<dbReference type="RefSeq" id="WP_196103034.1">
    <property type="nucleotide sequence ID" value="NZ_CP064942.1"/>
</dbReference>
<evidence type="ECO:0000256" key="3">
    <source>
        <dbReference type="SAM" id="MobiDB-lite"/>
    </source>
</evidence>
<organism evidence="5 6">
    <name type="scientific">Pontivivens ytuae</name>
    <dbReference type="NCBI Taxonomy" id="2789856"/>
    <lineage>
        <taxon>Bacteria</taxon>
        <taxon>Pseudomonadati</taxon>
        <taxon>Pseudomonadota</taxon>
        <taxon>Alphaproteobacteria</taxon>
        <taxon>Rhodobacterales</taxon>
        <taxon>Paracoccaceae</taxon>
        <taxon>Pontivivens</taxon>
    </lineage>
</organism>
<dbReference type="InterPro" id="IPR051545">
    <property type="entry name" value="NAD(P)H_dehydrogenase_qn"/>
</dbReference>
<comment type="similarity">
    <text evidence="1">Belongs to the NAD(P)H dehydrogenase (quinone) family.</text>
</comment>
<dbReference type="EMBL" id="CP064942">
    <property type="protein sequence ID" value="QPH53825.1"/>
    <property type="molecule type" value="Genomic_DNA"/>
</dbReference>
<keyword evidence="2" id="KW-0560">Oxidoreductase</keyword>
<dbReference type="Proteomes" id="UP000594800">
    <property type="component" value="Chromosome"/>
</dbReference>
<dbReference type="AlphaFoldDB" id="A0A7S9QCH7"/>
<evidence type="ECO:0000313" key="5">
    <source>
        <dbReference type="EMBL" id="QPH53825.1"/>
    </source>
</evidence>
<dbReference type="GO" id="GO:0003955">
    <property type="term" value="F:NAD(P)H dehydrogenase (quinone) activity"/>
    <property type="evidence" value="ECO:0007669"/>
    <property type="project" value="TreeGrafter"/>
</dbReference>
<gene>
    <name evidence="5" type="ORF">I0K15_18935</name>
</gene>
<proteinExistence type="inferred from homology"/>
<dbReference type="GO" id="GO:0005829">
    <property type="term" value="C:cytosol"/>
    <property type="evidence" value="ECO:0007669"/>
    <property type="project" value="TreeGrafter"/>
</dbReference>
<dbReference type="InterPro" id="IPR029039">
    <property type="entry name" value="Flavoprotein-like_sf"/>
</dbReference>
<reference evidence="5 6" key="1">
    <citation type="submission" date="2020-11" db="EMBL/GenBank/DDBJ databases">
        <title>Description of Pontivivens ytuae sp. nov. isolated from deep sea sediment of Mariana Trench.</title>
        <authorList>
            <person name="Wang Z."/>
            <person name="Sun Q.-L."/>
            <person name="Xu X.-D."/>
            <person name="Tang Y.-Z."/>
            <person name="Zhang J."/>
        </authorList>
    </citation>
    <scope>NUCLEOTIDE SEQUENCE [LARGE SCALE GENOMIC DNA]</scope>
    <source>
        <strain evidence="5 6">MT2928</strain>
    </source>
</reference>
<dbReference type="Pfam" id="PF02525">
    <property type="entry name" value="Flavodoxin_2"/>
    <property type="match status" value="1"/>
</dbReference>
<evidence type="ECO:0000313" key="6">
    <source>
        <dbReference type="Proteomes" id="UP000594800"/>
    </source>
</evidence>